<protein>
    <submittedName>
        <fullName evidence="2">Uncharacterized protein</fullName>
    </submittedName>
</protein>
<sequence>MKKIKILPICLSFLILIYILFVMLVNLSSFPGLHGDEAWFGLNAREILHHGTRSLHGLNTYTSSFYI</sequence>
<accession>A0A552FXA0</accession>
<dbReference type="Proteomes" id="UP000316958">
    <property type="component" value="Unassembled WGS sequence"/>
</dbReference>
<evidence type="ECO:0000313" key="2">
    <source>
        <dbReference type="EMBL" id="TRU51351.1"/>
    </source>
</evidence>
<evidence type="ECO:0000256" key="1">
    <source>
        <dbReference type="SAM" id="Phobius"/>
    </source>
</evidence>
<evidence type="ECO:0000313" key="3">
    <source>
        <dbReference type="Proteomes" id="UP000316958"/>
    </source>
</evidence>
<organism evidence="2 3">
    <name type="scientific">Microcystis aeruginosa Ma_QC_Ch_20071001_S25D</name>
    <dbReference type="NCBI Taxonomy" id="2486250"/>
    <lineage>
        <taxon>Bacteria</taxon>
        <taxon>Bacillati</taxon>
        <taxon>Cyanobacteriota</taxon>
        <taxon>Cyanophyceae</taxon>
        <taxon>Oscillatoriophycideae</taxon>
        <taxon>Chroococcales</taxon>
        <taxon>Microcystaceae</taxon>
        <taxon>Microcystis</taxon>
    </lineage>
</organism>
<keyword evidence="1" id="KW-1133">Transmembrane helix</keyword>
<dbReference type="EMBL" id="SFBE01000127">
    <property type="protein sequence ID" value="TRU51351.1"/>
    <property type="molecule type" value="Genomic_DNA"/>
</dbReference>
<feature type="transmembrane region" description="Helical" evidence="1">
    <location>
        <begin position="6"/>
        <end position="25"/>
    </location>
</feature>
<dbReference type="AlphaFoldDB" id="A0A552FXA0"/>
<keyword evidence="1" id="KW-0472">Membrane</keyword>
<gene>
    <name evidence="2" type="ORF">EWV57_07480</name>
</gene>
<reference evidence="2 3" key="1">
    <citation type="submission" date="2019-01" db="EMBL/GenBank/DDBJ databases">
        <title>Coherence of Microcystis species and biogeography revealed through population genomics.</title>
        <authorList>
            <person name="Perez-Carrascal O.M."/>
            <person name="Terrat Y."/>
            <person name="Giani A."/>
            <person name="Fortin N."/>
            <person name="Tromas N."/>
            <person name="Shapiro B.J."/>
        </authorList>
    </citation>
    <scope>NUCLEOTIDE SEQUENCE [LARGE SCALE GENOMIC DNA]</scope>
    <source>
        <strain evidence="2">Ma_QC_Ch_20071001_S25D</strain>
    </source>
</reference>
<comment type="caution">
    <text evidence="2">The sequence shown here is derived from an EMBL/GenBank/DDBJ whole genome shotgun (WGS) entry which is preliminary data.</text>
</comment>
<keyword evidence="1" id="KW-0812">Transmembrane</keyword>
<proteinExistence type="predicted"/>
<name>A0A552FXA0_MICAE</name>